<evidence type="ECO:0000313" key="2">
    <source>
        <dbReference type="EMBL" id="MDD1791601.1"/>
    </source>
</evidence>
<dbReference type="RefSeq" id="WP_274162555.1">
    <property type="nucleotide sequence ID" value="NZ_JAJUBC010000001.1"/>
</dbReference>
<reference evidence="2" key="1">
    <citation type="submission" date="2021-12" db="EMBL/GenBank/DDBJ databases">
        <title>Enterovibrio ZSDZ35 sp. nov. and Enterovibrio ZSDZ42 sp. nov., isolated from coastal seawater in Qingdao.</title>
        <authorList>
            <person name="Zhang P."/>
        </authorList>
    </citation>
    <scope>NUCLEOTIDE SEQUENCE</scope>
    <source>
        <strain evidence="2">ZSDZ42</strain>
    </source>
</reference>
<dbReference type="EMBL" id="JAJUBC010000001">
    <property type="protein sequence ID" value="MDD1791601.1"/>
    <property type="molecule type" value="Genomic_DNA"/>
</dbReference>
<name>A0ABT5QUC3_9GAMM</name>
<sequence length="163" mass="18622">MNKPWYKQFWPWFLIALPGTVVVASLFTFTLFSKNQVSLVAEDYYKEGKGINQDLSRLRHADSLSLSAFLTMQEDSAVFTLDKGQLKQFPTLKVTFQHRTLANKDIEQMVNADLNGRYRIALSEPLEGPWYIELNAFDGSWALNGRANLPSSEPVKLYGQIKE</sequence>
<keyword evidence="1" id="KW-0472">Membrane</keyword>
<evidence type="ECO:0000313" key="3">
    <source>
        <dbReference type="Proteomes" id="UP001149400"/>
    </source>
</evidence>
<keyword evidence="1" id="KW-1133">Transmembrane helix</keyword>
<comment type="caution">
    <text evidence="2">The sequence shown here is derived from an EMBL/GenBank/DDBJ whole genome shotgun (WGS) entry which is preliminary data.</text>
</comment>
<dbReference type="InterPro" id="IPR008620">
    <property type="entry name" value="FixH"/>
</dbReference>
<organism evidence="2 3">
    <name type="scientific">Enterovibrio gelatinilyticus</name>
    <dbReference type="NCBI Taxonomy" id="2899819"/>
    <lineage>
        <taxon>Bacteria</taxon>
        <taxon>Pseudomonadati</taxon>
        <taxon>Pseudomonadota</taxon>
        <taxon>Gammaproteobacteria</taxon>
        <taxon>Vibrionales</taxon>
        <taxon>Vibrionaceae</taxon>
        <taxon>Enterovibrio</taxon>
    </lineage>
</organism>
<accession>A0ABT5QUC3</accession>
<evidence type="ECO:0000256" key="1">
    <source>
        <dbReference type="SAM" id="Phobius"/>
    </source>
</evidence>
<feature type="transmembrane region" description="Helical" evidence="1">
    <location>
        <begin position="12"/>
        <end position="32"/>
    </location>
</feature>
<dbReference type="Proteomes" id="UP001149400">
    <property type="component" value="Unassembled WGS sequence"/>
</dbReference>
<keyword evidence="3" id="KW-1185">Reference proteome</keyword>
<gene>
    <name evidence="2" type="ORF">LRP50_00470</name>
</gene>
<keyword evidence="1" id="KW-0812">Transmembrane</keyword>
<proteinExistence type="predicted"/>
<protein>
    <submittedName>
        <fullName evidence="2">FixH family protein</fullName>
    </submittedName>
</protein>
<dbReference type="Pfam" id="PF05751">
    <property type="entry name" value="FixH"/>
    <property type="match status" value="1"/>
</dbReference>